<dbReference type="CDD" id="cd16343">
    <property type="entry name" value="LMWPTP"/>
    <property type="match status" value="1"/>
</dbReference>
<evidence type="ECO:0000313" key="7">
    <source>
        <dbReference type="Proteomes" id="UP001597173"/>
    </source>
</evidence>
<dbReference type="InterPro" id="IPR023485">
    <property type="entry name" value="Ptyr_pPase"/>
</dbReference>
<comment type="similarity">
    <text evidence="1">Belongs to the low molecular weight phosphotyrosine protein phosphatase family.</text>
</comment>
<evidence type="ECO:0000256" key="1">
    <source>
        <dbReference type="ARBA" id="ARBA00011063"/>
    </source>
</evidence>
<evidence type="ECO:0000313" key="6">
    <source>
        <dbReference type="EMBL" id="MFD1327819.1"/>
    </source>
</evidence>
<evidence type="ECO:0000256" key="2">
    <source>
        <dbReference type="ARBA" id="ARBA00013064"/>
    </source>
</evidence>
<dbReference type="EMBL" id="JBHTNF010000003">
    <property type="protein sequence ID" value="MFD1327819.1"/>
    <property type="molecule type" value="Genomic_DNA"/>
</dbReference>
<dbReference type="Pfam" id="PF01451">
    <property type="entry name" value="LMWPc"/>
    <property type="match status" value="1"/>
</dbReference>
<dbReference type="PANTHER" id="PTHR11717:SF7">
    <property type="entry name" value="LOW MOLECULAR WEIGHT PHOSPHOTYROSINE PROTEIN PHOSPHATASE"/>
    <property type="match status" value="1"/>
</dbReference>
<evidence type="ECO:0000256" key="3">
    <source>
        <dbReference type="ARBA" id="ARBA00022801"/>
    </source>
</evidence>
<dbReference type="SMART" id="SM00226">
    <property type="entry name" value="LMWPc"/>
    <property type="match status" value="1"/>
</dbReference>
<evidence type="ECO:0000259" key="5">
    <source>
        <dbReference type="SMART" id="SM00226"/>
    </source>
</evidence>
<organism evidence="6 7">
    <name type="scientific">Mycoplana ramosa</name>
    <name type="common">Mycoplana bullata</name>
    <dbReference type="NCBI Taxonomy" id="40837"/>
    <lineage>
        <taxon>Bacteria</taxon>
        <taxon>Pseudomonadati</taxon>
        <taxon>Pseudomonadota</taxon>
        <taxon>Alphaproteobacteria</taxon>
        <taxon>Hyphomicrobiales</taxon>
        <taxon>Rhizobiaceae</taxon>
        <taxon>Mycoplana</taxon>
    </lineage>
</organism>
<dbReference type="Gene3D" id="3.40.50.2300">
    <property type="match status" value="1"/>
</dbReference>
<protein>
    <recommendedName>
        <fullName evidence="2">protein-tyrosine-phosphatase</fullName>
        <ecNumber evidence="2">3.1.3.48</ecNumber>
    </recommendedName>
</protein>
<name>A0ABW3YV84_MYCRA</name>
<sequence>MAPLSILFVCLGNICRSPLAEGILRHLVSEEGHGQDFVIDSAGTGGWHVGHAPDERAIAVAADHGIDISRLKARKVSSADFDRFDLILALDRSNLRDLTDVAPPIRRASIELFSIRAFGTLEDIPDPYYGDTAEFETVYRLLYRGCASIAATPNAGPASNKGKTSSVT</sequence>
<feature type="domain" description="Phosphotyrosine protein phosphatase I" evidence="5">
    <location>
        <begin position="4"/>
        <end position="152"/>
    </location>
</feature>
<evidence type="ECO:0000256" key="4">
    <source>
        <dbReference type="ARBA" id="ARBA00022912"/>
    </source>
</evidence>
<dbReference type="PANTHER" id="PTHR11717">
    <property type="entry name" value="LOW MOLECULAR WEIGHT PROTEIN TYROSINE PHOSPHATASE"/>
    <property type="match status" value="1"/>
</dbReference>
<dbReference type="InterPro" id="IPR036196">
    <property type="entry name" value="Ptyr_pPase_sf"/>
</dbReference>
<dbReference type="GO" id="GO:0004725">
    <property type="term" value="F:protein tyrosine phosphatase activity"/>
    <property type="evidence" value="ECO:0007669"/>
    <property type="project" value="UniProtKB-EC"/>
</dbReference>
<dbReference type="PRINTS" id="PR00719">
    <property type="entry name" value="LMWPTPASE"/>
</dbReference>
<dbReference type="EC" id="3.1.3.48" evidence="2"/>
<dbReference type="InterPro" id="IPR050438">
    <property type="entry name" value="LMW_PTPase"/>
</dbReference>
<reference evidence="7" key="1">
    <citation type="journal article" date="2019" name="Int. J. Syst. Evol. Microbiol.">
        <title>The Global Catalogue of Microorganisms (GCM) 10K type strain sequencing project: providing services to taxonomists for standard genome sequencing and annotation.</title>
        <authorList>
            <consortium name="The Broad Institute Genomics Platform"/>
            <consortium name="The Broad Institute Genome Sequencing Center for Infectious Disease"/>
            <person name="Wu L."/>
            <person name="Ma J."/>
        </authorList>
    </citation>
    <scope>NUCLEOTIDE SEQUENCE [LARGE SCALE GENOMIC DNA]</scope>
    <source>
        <strain evidence="7">CCUG 55609</strain>
    </source>
</reference>
<dbReference type="Proteomes" id="UP001597173">
    <property type="component" value="Unassembled WGS sequence"/>
</dbReference>
<gene>
    <name evidence="6" type="ORF">ACFQ33_07920</name>
</gene>
<accession>A0ABW3YV84</accession>
<keyword evidence="7" id="KW-1185">Reference proteome</keyword>
<dbReference type="RefSeq" id="WP_374836605.1">
    <property type="nucleotide sequence ID" value="NZ_JBHEEW010000003.1"/>
</dbReference>
<dbReference type="SUPFAM" id="SSF52788">
    <property type="entry name" value="Phosphotyrosine protein phosphatases I"/>
    <property type="match status" value="1"/>
</dbReference>
<comment type="caution">
    <text evidence="6">The sequence shown here is derived from an EMBL/GenBank/DDBJ whole genome shotgun (WGS) entry which is preliminary data.</text>
</comment>
<keyword evidence="3 6" id="KW-0378">Hydrolase</keyword>
<keyword evidence="4" id="KW-0904">Protein phosphatase</keyword>
<dbReference type="InterPro" id="IPR017867">
    <property type="entry name" value="Tyr_phospatase_low_mol_wt"/>
</dbReference>
<proteinExistence type="inferred from homology"/>